<dbReference type="EMBL" id="BK059095">
    <property type="protein sequence ID" value="DAE29517.1"/>
    <property type="molecule type" value="Genomic_DNA"/>
</dbReference>
<reference evidence="1" key="1">
    <citation type="journal article" date="2021" name="Proc. Natl. Acad. Sci. U.S.A.">
        <title>A Catalog of Tens of Thousands of Viruses from Human Metagenomes Reveals Hidden Associations with Chronic Diseases.</title>
        <authorList>
            <person name="Tisza M.J."/>
            <person name="Buck C.B."/>
        </authorList>
    </citation>
    <scope>NUCLEOTIDE SEQUENCE</scope>
    <source>
        <strain evidence="1">CtkyY8</strain>
    </source>
</reference>
<accession>A0A8S5REM3</accession>
<proteinExistence type="predicted"/>
<name>A0A8S5REM3_9VIRU</name>
<evidence type="ECO:0000313" key="1">
    <source>
        <dbReference type="EMBL" id="DAE29517.1"/>
    </source>
</evidence>
<protein>
    <submittedName>
        <fullName evidence="1">Uncharacterized protein</fullName>
    </submittedName>
</protein>
<organism evidence="1">
    <name type="scientific">virus sp. ctkyY8</name>
    <dbReference type="NCBI Taxonomy" id="2827995"/>
    <lineage>
        <taxon>Viruses</taxon>
    </lineage>
</organism>
<sequence>MMPMYDGQTDFSFVFEGSPNVNIFILHEPTFL</sequence>